<dbReference type="Proteomes" id="UP000290288">
    <property type="component" value="Unassembled WGS sequence"/>
</dbReference>
<gene>
    <name evidence="1" type="ORF">EST38_g7639</name>
</gene>
<keyword evidence="2" id="KW-1185">Reference proteome</keyword>
<dbReference type="EMBL" id="SDEE01000281">
    <property type="protein sequence ID" value="RXW18216.1"/>
    <property type="molecule type" value="Genomic_DNA"/>
</dbReference>
<dbReference type="AlphaFoldDB" id="A0A4Q2DGW3"/>
<reference evidence="1 2" key="1">
    <citation type="submission" date="2019-01" db="EMBL/GenBank/DDBJ databases">
        <title>Draft genome sequence of Psathyrella aberdarensis IHI B618.</title>
        <authorList>
            <person name="Buettner E."/>
            <person name="Kellner H."/>
        </authorList>
    </citation>
    <scope>NUCLEOTIDE SEQUENCE [LARGE SCALE GENOMIC DNA]</scope>
    <source>
        <strain evidence="1 2">IHI B618</strain>
    </source>
</reference>
<evidence type="ECO:0000313" key="2">
    <source>
        <dbReference type="Proteomes" id="UP000290288"/>
    </source>
</evidence>
<dbReference type="OrthoDB" id="66095at2759"/>
<evidence type="ECO:0000313" key="1">
    <source>
        <dbReference type="EMBL" id="RXW18216.1"/>
    </source>
</evidence>
<proteinExistence type="predicted"/>
<protein>
    <submittedName>
        <fullName evidence="1">Uncharacterized protein</fullName>
    </submittedName>
</protein>
<accession>A0A4Q2DGW3</accession>
<comment type="caution">
    <text evidence="1">The sequence shown here is derived from an EMBL/GenBank/DDBJ whole genome shotgun (WGS) entry which is preliminary data.</text>
</comment>
<organism evidence="1 2">
    <name type="scientific">Candolleomyces aberdarensis</name>
    <dbReference type="NCBI Taxonomy" id="2316362"/>
    <lineage>
        <taxon>Eukaryota</taxon>
        <taxon>Fungi</taxon>
        <taxon>Dikarya</taxon>
        <taxon>Basidiomycota</taxon>
        <taxon>Agaricomycotina</taxon>
        <taxon>Agaricomycetes</taxon>
        <taxon>Agaricomycetidae</taxon>
        <taxon>Agaricales</taxon>
        <taxon>Agaricineae</taxon>
        <taxon>Psathyrellaceae</taxon>
        <taxon>Candolleomyces</taxon>
    </lineage>
</organism>
<dbReference type="STRING" id="2316362.A0A4Q2DGW3"/>
<sequence length="237" mass="26201">MTTIPSPSMYTPSIEDVFAVRRHLLNFVPAEIAVVIVELAEYFPKVSATREAFTGPASVPGIRRDGEWCYVLSPPLPSRPGVTMKPREVKFTLDCAAGCTYDSICSSSTTFNAAIVKAKDLTQNILYEPLEAAPERHINDWTISDPTRWLVQEVPLSWPVGSRHELAWKDVVDEDAVDNDKVNAPATSADAEPEAEAEAGAPSGTCTLAFINRQTRFWRSGRCHGAWHVTTEIYYSI</sequence>
<name>A0A4Q2DGW3_9AGAR</name>